<dbReference type="GO" id="GO:0045277">
    <property type="term" value="C:respiratory chain complex IV"/>
    <property type="evidence" value="ECO:0007669"/>
    <property type="project" value="InterPro"/>
</dbReference>
<accession>A0A8H7ZHV9</accession>
<dbReference type="GO" id="GO:0006123">
    <property type="term" value="P:mitochondrial electron transport, cytochrome c to oxygen"/>
    <property type="evidence" value="ECO:0007669"/>
    <property type="project" value="InterPro"/>
</dbReference>
<dbReference type="InterPro" id="IPR036639">
    <property type="entry name" value="Cyt_c_oxidase_su4_sf"/>
</dbReference>
<proteinExistence type="predicted"/>
<organism evidence="1 2">
    <name type="scientific">Candida metapsilosis</name>
    <dbReference type="NCBI Taxonomy" id="273372"/>
    <lineage>
        <taxon>Eukaryota</taxon>
        <taxon>Fungi</taxon>
        <taxon>Dikarya</taxon>
        <taxon>Ascomycota</taxon>
        <taxon>Saccharomycotina</taxon>
        <taxon>Pichiomycetes</taxon>
        <taxon>Debaryomycetaceae</taxon>
        <taxon>Candida/Lodderomyces clade</taxon>
        <taxon>Candida</taxon>
    </lineage>
</organism>
<reference evidence="1 2" key="1">
    <citation type="submission" date="2020-12" db="EMBL/GenBank/DDBJ databases">
        <title>Effect of drift, selection, and recombination on the evolution of hybrid genomes in Candida yeast pathogens.</title>
        <authorList>
            <person name="Mixao V."/>
            <person name="Ksiezopolska E."/>
            <person name="Saus E."/>
            <person name="Boekhout T."/>
            <person name="Gacser A."/>
            <person name="Gabaldon T."/>
        </authorList>
    </citation>
    <scope>NUCLEOTIDE SEQUENCE [LARGE SCALE GENOMIC DNA]</scope>
    <source>
        <strain evidence="1 2">BP57</strain>
    </source>
</reference>
<comment type="caution">
    <text evidence="1">The sequence shown here is derived from an EMBL/GenBank/DDBJ whole genome shotgun (WGS) entry which is preliminary data.</text>
</comment>
<dbReference type="Proteomes" id="UP000669133">
    <property type="component" value="Unassembled WGS sequence"/>
</dbReference>
<name>A0A8H7ZHV9_9ASCO</name>
<dbReference type="GO" id="GO:0005739">
    <property type="term" value="C:mitochondrion"/>
    <property type="evidence" value="ECO:0007669"/>
    <property type="project" value="GOC"/>
</dbReference>
<evidence type="ECO:0000313" key="1">
    <source>
        <dbReference type="EMBL" id="KAG5422337.1"/>
    </source>
</evidence>
<sequence>MSLIIKRFATSSTSSSTQPDKKAQAAAELALQSLKDLGSLISPTSSSDEETQPIDTRPIYANPHKFAHLSLFHQGQVVNELQAKYDRNWHRLTTQDKKLGYFISYGNWGVRQRFDNWNDPNSAPLDLPFRVPSKLAKVNPVASDVVMSLEPVKLSETPVRIDQFDYRKMDPATKLCIFFIILIAMVAIYRDKNIGEEGLPVEVKIQDHYEIERQRELQEKLREIEEQERKQREGRKWYYLWLK</sequence>
<dbReference type="AlphaFoldDB" id="A0A8H7ZHV9"/>
<protein>
    <recommendedName>
        <fullName evidence="3">Genetic interactor of prohibitin 7, mitochondrial</fullName>
    </recommendedName>
</protein>
<dbReference type="RefSeq" id="XP_067551453.1">
    <property type="nucleotide sequence ID" value="XM_067690177.1"/>
</dbReference>
<dbReference type="EMBL" id="JAEOAQ010000001">
    <property type="protein sequence ID" value="KAG5422337.1"/>
    <property type="molecule type" value="Genomic_DNA"/>
</dbReference>
<keyword evidence="2" id="KW-1185">Reference proteome</keyword>
<evidence type="ECO:0000313" key="2">
    <source>
        <dbReference type="Proteomes" id="UP000669133"/>
    </source>
</evidence>
<dbReference type="GeneID" id="93650061"/>
<evidence type="ECO:0008006" key="3">
    <source>
        <dbReference type="Google" id="ProtNLM"/>
    </source>
</evidence>
<gene>
    <name evidence="1" type="ORF">I9W82_001432</name>
</gene>
<dbReference type="OrthoDB" id="186013at2759"/>
<dbReference type="SUPFAM" id="SSF81406">
    <property type="entry name" value="Mitochondrial cytochrome c oxidase subunit IV"/>
    <property type="match status" value="1"/>
</dbReference>